<reference evidence="1" key="2">
    <citation type="submission" date="2021-04" db="EMBL/GenBank/DDBJ databases">
        <authorList>
            <person name="Gilroy R."/>
        </authorList>
    </citation>
    <scope>NUCLEOTIDE SEQUENCE</scope>
    <source>
        <strain evidence="1">ChiGjej4B4-7305</strain>
    </source>
</reference>
<comment type="caution">
    <text evidence="1">The sequence shown here is derived from an EMBL/GenBank/DDBJ whole genome shotgun (WGS) entry which is preliminary data.</text>
</comment>
<protein>
    <submittedName>
        <fullName evidence="1">Uncharacterized protein</fullName>
    </submittedName>
</protein>
<reference evidence="1" key="1">
    <citation type="journal article" date="2021" name="PeerJ">
        <title>Extensive microbial diversity within the chicken gut microbiome revealed by metagenomics and culture.</title>
        <authorList>
            <person name="Gilroy R."/>
            <person name="Ravi A."/>
            <person name="Getino M."/>
            <person name="Pursley I."/>
            <person name="Horton D.L."/>
            <person name="Alikhan N.F."/>
            <person name="Baker D."/>
            <person name="Gharbi K."/>
            <person name="Hall N."/>
            <person name="Watson M."/>
            <person name="Adriaenssens E.M."/>
            <person name="Foster-Nyarko E."/>
            <person name="Jarju S."/>
            <person name="Secka A."/>
            <person name="Antonio M."/>
            <person name="Oren A."/>
            <person name="Chaudhuri R.R."/>
            <person name="La Ragione R."/>
            <person name="Hildebrand F."/>
            <person name="Pallen M.J."/>
        </authorList>
    </citation>
    <scope>NUCLEOTIDE SEQUENCE</scope>
    <source>
        <strain evidence="1">ChiGjej4B4-7305</strain>
    </source>
</reference>
<organism evidence="1 2">
    <name type="scientific">Candidatus Ruania gallistercoris</name>
    <dbReference type="NCBI Taxonomy" id="2838746"/>
    <lineage>
        <taxon>Bacteria</taxon>
        <taxon>Bacillati</taxon>
        <taxon>Actinomycetota</taxon>
        <taxon>Actinomycetes</taxon>
        <taxon>Micrococcales</taxon>
        <taxon>Ruaniaceae</taxon>
        <taxon>Ruania</taxon>
    </lineage>
</organism>
<dbReference type="Proteomes" id="UP000824037">
    <property type="component" value="Unassembled WGS sequence"/>
</dbReference>
<gene>
    <name evidence="1" type="ORF">H9815_13180</name>
</gene>
<name>A0A9D2EG47_9MICO</name>
<evidence type="ECO:0000313" key="2">
    <source>
        <dbReference type="Proteomes" id="UP000824037"/>
    </source>
</evidence>
<sequence>MADAPLTLPTGWRPLSYWARTQDGISQLGLPETAFLRCVEDETRGGLPYLGFEIFWIREAAVHLTTATGWALELDPADDPAEAPRLGQSETVALEDLEELEVDGDAEPFAQFTGGPRLAGALALLIDNHLHGGPAGYANSDYEPIEA</sequence>
<accession>A0A9D2EG47</accession>
<proteinExistence type="predicted"/>
<evidence type="ECO:0000313" key="1">
    <source>
        <dbReference type="EMBL" id="HIZ36721.1"/>
    </source>
</evidence>
<dbReference type="AlphaFoldDB" id="A0A9D2EG47"/>
<dbReference type="EMBL" id="DXBY01000225">
    <property type="protein sequence ID" value="HIZ36721.1"/>
    <property type="molecule type" value="Genomic_DNA"/>
</dbReference>